<dbReference type="InterPro" id="IPR035979">
    <property type="entry name" value="RBD_domain_sf"/>
</dbReference>
<feature type="region of interest" description="Disordered" evidence="2">
    <location>
        <begin position="1025"/>
        <end position="1224"/>
    </location>
</feature>
<feature type="domain" description="RRM" evidence="3">
    <location>
        <begin position="498"/>
        <end position="575"/>
    </location>
</feature>
<dbReference type="Gene3D" id="3.30.70.330">
    <property type="match status" value="1"/>
</dbReference>
<dbReference type="EMBL" id="JAPEUX010000003">
    <property type="protein sequence ID" value="KAJ4356339.1"/>
    <property type="molecule type" value="Genomic_DNA"/>
</dbReference>
<evidence type="ECO:0000313" key="4">
    <source>
        <dbReference type="EMBL" id="KAJ4356339.1"/>
    </source>
</evidence>
<evidence type="ECO:0000256" key="1">
    <source>
        <dbReference type="PROSITE-ProRule" id="PRU00176"/>
    </source>
</evidence>
<evidence type="ECO:0000256" key="2">
    <source>
        <dbReference type="SAM" id="MobiDB-lite"/>
    </source>
</evidence>
<feature type="compositionally biased region" description="Basic residues" evidence="2">
    <location>
        <begin position="927"/>
        <end position="941"/>
    </location>
</feature>
<feature type="compositionally biased region" description="Basic and acidic residues" evidence="2">
    <location>
        <begin position="1274"/>
        <end position="1292"/>
    </location>
</feature>
<keyword evidence="5" id="KW-1185">Reference proteome</keyword>
<organism evidence="4 5">
    <name type="scientific">Didymosphaeria variabile</name>
    <dbReference type="NCBI Taxonomy" id="1932322"/>
    <lineage>
        <taxon>Eukaryota</taxon>
        <taxon>Fungi</taxon>
        <taxon>Dikarya</taxon>
        <taxon>Ascomycota</taxon>
        <taxon>Pezizomycotina</taxon>
        <taxon>Dothideomycetes</taxon>
        <taxon>Pleosporomycetidae</taxon>
        <taxon>Pleosporales</taxon>
        <taxon>Massarineae</taxon>
        <taxon>Didymosphaeriaceae</taxon>
        <taxon>Didymosphaeria</taxon>
    </lineage>
</organism>
<dbReference type="SUPFAM" id="SSF54928">
    <property type="entry name" value="RNA-binding domain, RBD"/>
    <property type="match status" value="1"/>
</dbReference>
<dbReference type="InterPro" id="IPR000504">
    <property type="entry name" value="RRM_dom"/>
</dbReference>
<accession>A0A9W8XQ51</accession>
<feature type="compositionally biased region" description="Polar residues" evidence="2">
    <location>
        <begin position="910"/>
        <end position="920"/>
    </location>
</feature>
<dbReference type="Pfam" id="PF00076">
    <property type="entry name" value="RRM_1"/>
    <property type="match status" value="1"/>
</dbReference>
<dbReference type="PROSITE" id="PS50102">
    <property type="entry name" value="RRM"/>
    <property type="match status" value="1"/>
</dbReference>
<keyword evidence="1" id="KW-0694">RNA-binding</keyword>
<feature type="compositionally biased region" description="Polar residues" evidence="2">
    <location>
        <begin position="1140"/>
        <end position="1151"/>
    </location>
</feature>
<feature type="compositionally biased region" description="Polar residues" evidence="2">
    <location>
        <begin position="1215"/>
        <end position="1224"/>
    </location>
</feature>
<feature type="compositionally biased region" description="Basic residues" evidence="2">
    <location>
        <begin position="1187"/>
        <end position="1198"/>
    </location>
</feature>
<comment type="caution">
    <text evidence="4">The sequence shown here is derived from an EMBL/GenBank/DDBJ whole genome shotgun (WGS) entry which is preliminary data.</text>
</comment>
<feature type="region of interest" description="Disordered" evidence="2">
    <location>
        <begin position="1"/>
        <end position="21"/>
    </location>
</feature>
<feature type="compositionally biased region" description="Polar residues" evidence="2">
    <location>
        <begin position="1038"/>
        <end position="1057"/>
    </location>
</feature>
<name>A0A9W8XQ51_9PLEO</name>
<feature type="region of interest" description="Disordered" evidence="2">
    <location>
        <begin position="583"/>
        <end position="684"/>
    </location>
</feature>
<evidence type="ECO:0000313" key="5">
    <source>
        <dbReference type="Proteomes" id="UP001140513"/>
    </source>
</evidence>
<dbReference type="RefSeq" id="XP_056073465.1">
    <property type="nucleotide sequence ID" value="XM_056213157.1"/>
</dbReference>
<feature type="region of interest" description="Disordered" evidence="2">
    <location>
        <begin position="1266"/>
        <end position="1297"/>
    </location>
</feature>
<feature type="region of interest" description="Disordered" evidence="2">
    <location>
        <begin position="780"/>
        <end position="873"/>
    </location>
</feature>
<proteinExistence type="predicted"/>
<protein>
    <recommendedName>
        <fullName evidence="3">RRM domain-containing protein</fullName>
    </recommendedName>
</protein>
<evidence type="ECO:0000259" key="3">
    <source>
        <dbReference type="PROSITE" id="PS50102"/>
    </source>
</evidence>
<feature type="compositionally biased region" description="Basic and acidic residues" evidence="2">
    <location>
        <begin position="942"/>
        <end position="961"/>
    </location>
</feature>
<dbReference type="SMART" id="SM00360">
    <property type="entry name" value="RRM"/>
    <property type="match status" value="1"/>
</dbReference>
<dbReference type="GO" id="GO:0003723">
    <property type="term" value="F:RNA binding"/>
    <property type="evidence" value="ECO:0007669"/>
    <property type="project" value="UniProtKB-UniRule"/>
</dbReference>
<feature type="region of interest" description="Disordered" evidence="2">
    <location>
        <begin position="372"/>
        <end position="393"/>
    </location>
</feature>
<gene>
    <name evidence="4" type="ORF">N0V89_004371</name>
</gene>
<dbReference type="InterPro" id="IPR012677">
    <property type="entry name" value="Nucleotide-bd_a/b_plait_sf"/>
</dbReference>
<dbReference type="CDD" id="cd00590">
    <property type="entry name" value="RRM_SF"/>
    <property type="match status" value="1"/>
</dbReference>
<feature type="compositionally biased region" description="Basic and acidic residues" evidence="2">
    <location>
        <begin position="1058"/>
        <end position="1070"/>
    </location>
</feature>
<sequence>MVDIERPASTPAPAPVSTPDNETAIVEAGLNDAPPVASPADSEKTVIARAPPRLRKMVARPGTGAAVFSTDGGRLPRRYPPIPPPPVMVRSDKFQGVIDFANYWRKRCPDLYPCFFPNCGWGINDLWDDADIHVESPSFLEEVLHFILRDNAAGATNFAMAWCQRNHDKMDKLASDIRHIGYAKDQYSIIDEFFTEGEQDECPCQFLFHALCVLRRGSAGLPSKAESWSPTVNEHAVVTELKQQQLGSVRPQSAFAGSPFAAPGFISSAPSGPQVRQPSFSLSQPHRAFLPEDNAVSMGHHVAMMPGHIVGQPRLAHRLDRSGSNPYAQTPQMHGYGENVPYQQYGPNAADSRVGPFVDVANNIQYAPVRGADARGMQRRSSQSIKPSGLFNPYGAERPDKAGFAATGARKGGRGNYSSNVGRSRKYSAGTFDRSLYGAYPSDLPENAMRYGSGQFGEGPQARNFSSNYTFEADPKITNDEKFGCDYNFIGPKNNTVRQLYVKNLPGDVQDNELRTLFQECAGVRPAKLEIKYGDHKDFIHAFAIFDNTDDARKALNTKNLKLRDQGLHISVARRYFQVGASSQQYPRGGFQESRRPGNGDGMPSVKTIQYSPQDARSDLHRVNKQQQPDPPATRGSPEAQKTKKKIHTGREDQQTGVTEGASASAPSITKAVGSTKRDEALTQGLNTADTAVILTTETVEESPDGVAQEAPLKGVTTEAVAEEDVTEAFEVHETPSVQLAPASISDSIPADSQGPLLSAPTEVALPRVEQAQEVLQVEPTVAKSAAEDSQVHDLAAVPQAQDETPSDDDQKNDLSFHSAQESQPDGDVEAQKDPGPSAITTEEEVAARVALKDAQPTVEHHEATQLPDEDEVVNRSAAMLLGPHNKDVAVTSGAFQADTGKKQGVKQIESLNPYSKSSRAQQKKEKVAKKKEKSKDKKKSRAETTGKPEPQVEGKVKEKGGAQNNDVNKDCPSQSEQSEQSEQSDKPSGKHSRRASFVAPTQNLKAQQSVLVQGTEKVILDHVASPPAVQSHEKIQTDTNLAATIAAQPTQSAASHSDQKQTKEPERKLKIVPQQIAVPKLEHLNRKSPPTSASTPPHTAFFSVNSPTSGKAHAAGASSEPPRCEQEVEAPSEIAAPQDSASIASSTTLRGPSPPLMSLSPIAKEFHTPLQTPAALSMGLAEAAKKNKKKKKSKKKPGNMEGTHSGQDEPFHDQLSQIANTQTGYYALRGTELPAQEVLERREDKGPKGLIRQVQAYVKEKASSYARVPESTWSKDNRKEVERMTPEESEHIVNGLGVPVSRGMKYYAQKCVRPGAVQPERAGNVPHFGE</sequence>
<feature type="compositionally biased region" description="Low complexity" evidence="2">
    <location>
        <begin position="1089"/>
        <end position="1101"/>
    </location>
</feature>
<reference evidence="4" key="1">
    <citation type="submission" date="2022-10" db="EMBL/GenBank/DDBJ databases">
        <title>Tapping the CABI collections for fungal endophytes: first genome assemblies for Collariella, Neodidymelliopsis, Ascochyta clinopodiicola, Didymella pomorum, Didymosphaeria variabile, Neocosmospora piperis and Neocucurbitaria cava.</title>
        <authorList>
            <person name="Hill R."/>
        </authorList>
    </citation>
    <scope>NUCLEOTIDE SEQUENCE</scope>
    <source>
        <strain evidence="4">IMI 356815</strain>
    </source>
</reference>
<dbReference type="Proteomes" id="UP001140513">
    <property type="component" value="Unassembled WGS sequence"/>
</dbReference>
<dbReference type="OrthoDB" id="3800936at2759"/>
<feature type="region of interest" description="Disordered" evidence="2">
    <location>
        <begin position="893"/>
        <end position="1006"/>
    </location>
</feature>
<dbReference type="GeneID" id="80907901"/>